<organism evidence="1 2">
    <name type="scientific">Dipteronia sinensis</name>
    <dbReference type="NCBI Taxonomy" id="43782"/>
    <lineage>
        <taxon>Eukaryota</taxon>
        <taxon>Viridiplantae</taxon>
        <taxon>Streptophyta</taxon>
        <taxon>Embryophyta</taxon>
        <taxon>Tracheophyta</taxon>
        <taxon>Spermatophyta</taxon>
        <taxon>Magnoliopsida</taxon>
        <taxon>eudicotyledons</taxon>
        <taxon>Gunneridae</taxon>
        <taxon>Pentapetalae</taxon>
        <taxon>rosids</taxon>
        <taxon>malvids</taxon>
        <taxon>Sapindales</taxon>
        <taxon>Sapindaceae</taxon>
        <taxon>Hippocastanoideae</taxon>
        <taxon>Acereae</taxon>
        <taxon>Dipteronia</taxon>
    </lineage>
</organism>
<keyword evidence="2" id="KW-1185">Reference proteome</keyword>
<dbReference type="GO" id="GO:1990498">
    <property type="term" value="C:mitotic spindle microtubule"/>
    <property type="evidence" value="ECO:0007669"/>
    <property type="project" value="TreeGrafter"/>
</dbReference>
<accession>A0AAD9ZZE3</accession>
<comment type="caution">
    <text evidence="1">The sequence shown here is derived from an EMBL/GenBank/DDBJ whole genome shotgun (WGS) entry which is preliminary data.</text>
</comment>
<dbReference type="AlphaFoldDB" id="A0AAD9ZZE3"/>
<dbReference type="EMBL" id="JANJYJ010000008">
    <property type="protein sequence ID" value="KAK3195494.1"/>
    <property type="molecule type" value="Genomic_DNA"/>
</dbReference>
<evidence type="ECO:0000313" key="2">
    <source>
        <dbReference type="Proteomes" id="UP001281410"/>
    </source>
</evidence>
<sequence>MIGENCKSLFDFDRSPLKLLVMEPLRFVELLWQLSLHALREVHRRTFPADVASIPLPTSLTDVALSHAATLLPVTKVFSSMATKKGKGRGGWVKTQKSATKNKRGVTRGLDLHKRRRLGERIEIDISADVMRAVGKNCQLYITDVGCIVRRFAQLQVKGWSKIPRNEVETLILRVRVSAMHLQL</sequence>
<proteinExistence type="predicted"/>
<dbReference type="GO" id="GO:0008017">
    <property type="term" value="F:microtubule binding"/>
    <property type="evidence" value="ECO:0007669"/>
    <property type="project" value="TreeGrafter"/>
</dbReference>
<reference evidence="1" key="1">
    <citation type="journal article" date="2023" name="Plant J.">
        <title>Genome sequences and population genomics provide insights into the demographic history, inbreeding, and mutation load of two 'living fossil' tree species of Dipteronia.</title>
        <authorList>
            <person name="Feng Y."/>
            <person name="Comes H.P."/>
            <person name="Chen J."/>
            <person name="Zhu S."/>
            <person name="Lu R."/>
            <person name="Zhang X."/>
            <person name="Li P."/>
            <person name="Qiu J."/>
            <person name="Olsen K.M."/>
            <person name="Qiu Y."/>
        </authorList>
    </citation>
    <scope>NUCLEOTIDE SEQUENCE</scope>
    <source>
        <strain evidence="1">NBL</strain>
    </source>
</reference>
<dbReference type="GO" id="GO:0051225">
    <property type="term" value="P:spindle assembly"/>
    <property type="evidence" value="ECO:0007669"/>
    <property type="project" value="InterPro"/>
</dbReference>
<protein>
    <submittedName>
        <fullName evidence="1">Uncharacterized protein</fullName>
    </submittedName>
</protein>
<dbReference type="PANTHER" id="PTHR16151">
    <property type="entry name" value="HAUS AUGMIN-LIKE COMPLEX SUBUNIT 6"/>
    <property type="match status" value="1"/>
</dbReference>
<dbReference type="Proteomes" id="UP001281410">
    <property type="component" value="Unassembled WGS sequence"/>
</dbReference>
<name>A0AAD9ZZE3_9ROSI</name>
<dbReference type="InterPro" id="IPR026797">
    <property type="entry name" value="HAUS_6"/>
</dbReference>
<dbReference type="PANTHER" id="PTHR16151:SF2">
    <property type="entry name" value="HAUS AUGMIN-LIKE COMPLEX SUBUNIT 6"/>
    <property type="match status" value="1"/>
</dbReference>
<dbReference type="GO" id="GO:0070652">
    <property type="term" value="C:HAUS complex"/>
    <property type="evidence" value="ECO:0007669"/>
    <property type="project" value="InterPro"/>
</dbReference>
<evidence type="ECO:0000313" key="1">
    <source>
        <dbReference type="EMBL" id="KAK3195494.1"/>
    </source>
</evidence>
<gene>
    <name evidence="1" type="ORF">Dsin_026804</name>
</gene>